<sequence>MNKLLKITLGLVATAAIVSCNQQASTTTEKTTAPATETATAADPIDKIAYVNSDTLSEKYQYFKDIRAKLEAKVKKAQNDLQAKGQAYQREVADYQQKAPTMSASERQATEERLMRRQNELGRLDQNASTSIAQEEQTEFTKVYTSITDHLKKHSEEKGYKLVLTYSKTNPAVLYADPKMDITNEVLTSLNKEYSDKNAAAKK</sequence>
<gene>
    <name evidence="5" type="ORF">ACFQ2C_09385</name>
</gene>
<dbReference type="InterPro" id="IPR005632">
    <property type="entry name" value="Chaperone_Skp"/>
</dbReference>
<reference evidence="6" key="1">
    <citation type="journal article" date="2019" name="Int. J. Syst. Evol. Microbiol.">
        <title>The Global Catalogue of Microorganisms (GCM) 10K type strain sequencing project: providing services to taxonomists for standard genome sequencing and annotation.</title>
        <authorList>
            <consortium name="The Broad Institute Genomics Platform"/>
            <consortium name="The Broad Institute Genome Sequencing Center for Infectious Disease"/>
            <person name="Wu L."/>
            <person name="Ma J."/>
        </authorList>
    </citation>
    <scope>NUCLEOTIDE SEQUENCE [LARGE SCALE GENOMIC DNA]</scope>
    <source>
        <strain evidence="6">CCUG 52468</strain>
    </source>
</reference>
<dbReference type="PROSITE" id="PS51257">
    <property type="entry name" value="PROKAR_LIPOPROTEIN"/>
    <property type="match status" value="1"/>
</dbReference>
<protein>
    <submittedName>
        <fullName evidence="5">OmpH family outer membrane protein</fullName>
    </submittedName>
</protein>
<evidence type="ECO:0000256" key="1">
    <source>
        <dbReference type="ARBA" id="ARBA00009091"/>
    </source>
</evidence>
<evidence type="ECO:0000256" key="3">
    <source>
        <dbReference type="SAM" id="Coils"/>
    </source>
</evidence>
<dbReference type="RefSeq" id="WP_099371778.1">
    <property type="nucleotide sequence ID" value="NZ_JBHTKY010000011.1"/>
</dbReference>
<feature type="signal peptide" evidence="4">
    <location>
        <begin position="1"/>
        <end position="24"/>
    </location>
</feature>
<keyword evidence="2 4" id="KW-0732">Signal</keyword>
<feature type="coiled-coil region" evidence="3">
    <location>
        <begin position="67"/>
        <end position="127"/>
    </location>
</feature>
<dbReference type="SUPFAM" id="SSF111384">
    <property type="entry name" value="OmpH-like"/>
    <property type="match status" value="1"/>
</dbReference>
<evidence type="ECO:0000256" key="4">
    <source>
        <dbReference type="SAM" id="SignalP"/>
    </source>
</evidence>
<dbReference type="SMART" id="SM00935">
    <property type="entry name" value="OmpH"/>
    <property type="match status" value="1"/>
</dbReference>
<dbReference type="Proteomes" id="UP001597205">
    <property type="component" value="Unassembled WGS sequence"/>
</dbReference>
<organism evidence="5 6">
    <name type="scientific">Sphingobacterium daejeonense</name>
    <dbReference type="NCBI Taxonomy" id="371142"/>
    <lineage>
        <taxon>Bacteria</taxon>
        <taxon>Pseudomonadati</taxon>
        <taxon>Bacteroidota</taxon>
        <taxon>Sphingobacteriia</taxon>
        <taxon>Sphingobacteriales</taxon>
        <taxon>Sphingobacteriaceae</taxon>
        <taxon>Sphingobacterium</taxon>
    </lineage>
</organism>
<dbReference type="PANTHER" id="PTHR35089">
    <property type="entry name" value="CHAPERONE PROTEIN SKP"/>
    <property type="match status" value="1"/>
</dbReference>
<keyword evidence="6" id="KW-1185">Reference proteome</keyword>
<comment type="similarity">
    <text evidence="1">Belongs to the Skp family.</text>
</comment>
<feature type="chain" id="PRO_5046086792" evidence="4">
    <location>
        <begin position="25"/>
        <end position="203"/>
    </location>
</feature>
<name>A0ABW3RL94_9SPHI</name>
<evidence type="ECO:0000256" key="2">
    <source>
        <dbReference type="ARBA" id="ARBA00022729"/>
    </source>
</evidence>
<keyword evidence="3" id="KW-0175">Coiled coil</keyword>
<dbReference type="InterPro" id="IPR024930">
    <property type="entry name" value="Skp_dom_sf"/>
</dbReference>
<evidence type="ECO:0000313" key="6">
    <source>
        <dbReference type="Proteomes" id="UP001597205"/>
    </source>
</evidence>
<comment type="caution">
    <text evidence="5">The sequence shown here is derived from an EMBL/GenBank/DDBJ whole genome shotgun (WGS) entry which is preliminary data.</text>
</comment>
<dbReference type="PANTHER" id="PTHR35089:SF1">
    <property type="entry name" value="CHAPERONE PROTEIN SKP"/>
    <property type="match status" value="1"/>
</dbReference>
<dbReference type="Gene3D" id="3.30.910.20">
    <property type="entry name" value="Skp domain"/>
    <property type="match status" value="1"/>
</dbReference>
<dbReference type="Pfam" id="PF03938">
    <property type="entry name" value="OmpH"/>
    <property type="match status" value="1"/>
</dbReference>
<proteinExistence type="inferred from homology"/>
<evidence type="ECO:0000313" key="5">
    <source>
        <dbReference type="EMBL" id="MFD1165813.1"/>
    </source>
</evidence>
<dbReference type="EMBL" id="JBHTKY010000011">
    <property type="protein sequence ID" value="MFD1165813.1"/>
    <property type="molecule type" value="Genomic_DNA"/>
</dbReference>
<accession>A0ABW3RL94</accession>